<dbReference type="SUPFAM" id="SSF53448">
    <property type="entry name" value="Nucleotide-diphospho-sugar transferases"/>
    <property type="match status" value="1"/>
</dbReference>
<dbReference type="RefSeq" id="WP_218251256.1">
    <property type="nucleotide sequence ID" value="NZ_JABXWD010000037.1"/>
</dbReference>
<dbReference type="PANTHER" id="PTHR48090">
    <property type="entry name" value="UNDECAPRENYL-PHOSPHATE 4-DEOXY-4-FORMAMIDO-L-ARABINOSE TRANSFERASE-RELATED"/>
    <property type="match status" value="1"/>
</dbReference>
<evidence type="ECO:0000313" key="3">
    <source>
        <dbReference type="Proteomes" id="UP001196980"/>
    </source>
</evidence>
<evidence type="ECO:0000313" key="2">
    <source>
        <dbReference type="EMBL" id="MBV6340636.1"/>
    </source>
</evidence>
<comment type="caution">
    <text evidence="2">The sequence shown here is derived from an EMBL/GenBank/DDBJ whole genome shotgun (WGS) entry which is preliminary data.</text>
</comment>
<organism evidence="2 3">
    <name type="scientific">Candidatus Magnetobacterium casense</name>
    <dbReference type="NCBI Taxonomy" id="1455061"/>
    <lineage>
        <taxon>Bacteria</taxon>
        <taxon>Pseudomonadati</taxon>
        <taxon>Nitrospirota</taxon>
        <taxon>Thermodesulfovibrionia</taxon>
        <taxon>Thermodesulfovibrionales</taxon>
        <taxon>Candidatus Magnetobacteriaceae</taxon>
        <taxon>Candidatus Magnetobacterium</taxon>
    </lineage>
</organism>
<dbReference type="Gene3D" id="3.90.550.10">
    <property type="entry name" value="Spore Coat Polysaccharide Biosynthesis Protein SpsA, Chain A"/>
    <property type="match status" value="1"/>
</dbReference>
<dbReference type="InterPro" id="IPR029044">
    <property type="entry name" value="Nucleotide-diphossugar_trans"/>
</dbReference>
<sequence>MIYILLPSYNEGASIGTLLNRISTGMKNRGFSYKIIVYNDGSTDNTIDILRQNEYKIPLKILGKEQNMGLGVAMLALIKEVITSSENNVEDIVIVFDSDNTHNPEHIYHMVNRIKDGFDVVIASRYLRNSRVVGVTRFRQFLSMCASLTMRVLFPIEGVKDYTCGYRGYSMTCLKGVYEKFGEQLIEERGFACMAELLIKLRSIGILAVEIPIVLRYDFKKGESKMKIKETIKKTLHMILRLYTIRHNA</sequence>
<dbReference type="Pfam" id="PF00535">
    <property type="entry name" value="Glycos_transf_2"/>
    <property type="match status" value="1"/>
</dbReference>
<keyword evidence="3" id="KW-1185">Reference proteome</keyword>
<feature type="domain" description="Glycosyltransferase 2-like" evidence="1">
    <location>
        <begin position="4"/>
        <end position="164"/>
    </location>
</feature>
<dbReference type="PANTHER" id="PTHR48090:SF7">
    <property type="entry name" value="RFBJ PROTEIN"/>
    <property type="match status" value="1"/>
</dbReference>
<reference evidence="2 3" key="1">
    <citation type="journal article" date="2020" name="J Geophys Res Biogeosci">
        <title>Magnetotaxis as an Adaptation to Enable Bacterial Shuttling of Microbial Sulfur and Sulfur Cycling Across Aquatic Oxic#Anoxic Interfaces.</title>
        <authorList>
            <person name="Li J."/>
            <person name="Liu P."/>
            <person name="Wang J."/>
            <person name="Roberts A.P."/>
            <person name="Pan Y."/>
        </authorList>
    </citation>
    <scope>NUCLEOTIDE SEQUENCE [LARGE SCALE GENOMIC DNA]</scope>
    <source>
        <strain evidence="2 3">MYR-1_YQ</strain>
    </source>
</reference>
<evidence type="ECO:0000259" key="1">
    <source>
        <dbReference type="Pfam" id="PF00535"/>
    </source>
</evidence>
<proteinExistence type="predicted"/>
<dbReference type="EMBL" id="JABXWD010000037">
    <property type="protein sequence ID" value="MBV6340636.1"/>
    <property type="molecule type" value="Genomic_DNA"/>
</dbReference>
<dbReference type="Proteomes" id="UP001196980">
    <property type="component" value="Unassembled WGS sequence"/>
</dbReference>
<name>A0ABS6RVI0_9BACT</name>
<dbReference type="InterPro" id="IPR050256">
    <property type="entry name" value="Glycosyltransferase_2"/>
</dbReference>
<gene>
    <name evidence="2" type="ORF">HWQ67_03475</name>
</gene>
<dbReference type="InterPro" id="IPR001173">
    <property type="entry name" value="Glyco_trans_2-like"/>
</dbReference>
<protein>
    <submittedName>
        <fullName evidence="2">Glycosyltransferase family 2 protein</fullName>
    </submittedName>
</protein>
<accession>A0ABS6RVI0</accession>
<dbReference type="CDD" id="cd04179">
    <property type="entry name" value="DPM_DPG-synthase_like"/>
    <property type="match status" value="1"/>
</dbReference>